<accession>A0ABY9EI15</accession>
<evidence type="ECO:0000313" key="2">
    <source>
        <dbReference type="EMBL" id="WKD50601.1"/>
    </source>
</evidence>
<proteinExistence type="predicted"/>
<dbReference type="EMBL" id="CP098023">
    <property type="protein sequence ID" value="WKD50601.1"/>
    <property type="molecule type" value="Genomic_DNA"/>
</dbReference>
<reference evidence="2 3" key="1">
    <citation type="submission" date="2022-05" db="EMBL/GenBank/DDBJ databases">
        <title>Microbulbifer sp. nov., isolated from sponge.</title>
        <authorList>
            <person name="Gao L."/>
        </authorList>
    </citation>
    <scope>NUCLEOTIDE SEQUENCE [LARGE SCALE GENOMIC DNA]</scope>
    <source>
        <strain evidence="2 3">MI-G</strain>
    </source>
</reference>
<evidence type="ECO:0000256" key="1">
    <source>
        <dbReference type="SAM" id="Phobius"/>
    </source>
</evidence>
<keyword evidence="3" id="KW-1185">Reference proteome</keyword>
<keyword evidence="1" id="KW-0472">Membrane</keyword>
<organism evidence="2 3">
    <name type="scientific">Microbulbifer spongiae</name>
    <dbReference type="NCBI Taxonomy" id="2944933"/>
    <lineage>
        <taxon>Bacteria</taxon>
        <taxon>Pseudomonadati</taxon>
        <taxon>Pseudomonadota</taxon>
        <taxon>Gammaproteobacteria</taxon>
        <taxon>Cellvibrionales</taxon>
        <taxon>Microbulbiferaceae</taxon>
        <taxon>Microbulbifer</taxon>
    </lineage>
</organism>
<protein>
    <recommendedName>
        <fullName evidence="4">DUF485 domain-containing protein</fullName>
    </recommendedName>
</protein>
<keyword evidence="1" id="KW-0812">Transmembrane</keyword>
<evidence type="ECO:0000313" key="3">
    <source>
        <dbReference type="Proteomes" id="UP001321520"/>
    </source>
</evidence>
<evidence type="ECO:0008006" key="4">
    <source>
        <dbReference type="Google" id="ProtNLM"/>
    </source>
</evidence>
<gene>
    <name evidence="2" type="ORF">M8T91_04015</name>
</gene>
<dbReference type="Proteomes" id="UP001321520">
    <property type="component" value="Chromosome"/>
</dbReference>
<feature type="transmembrane region" description="Helical" evidence="1">
    <location>
        <begin position="62"/>
        <end position="85"/>
    </location>
</feature>
<name>A0ABY9EI15_9GAMM</name>
<sequence>MKQRRLRRRSKSNIDSKAEVEGFFSTHRKMLFLSFWTCLIALLMVIDYQADGVIEMKGAKVSGFVALSMVFVFCLFALISVMVTVKDILNIKSKGW</sequence>
<feature type="transmembrane region" description="Helical" evidence="1">
    <location>
        <begin position="31"/>
        <end position="50"/>
    </location>
</feature>
<keyword evidence="1" id="KW-1133">Transmembrane helix</keyword>
<dbReference type="RefSeq" id="WP_301417049.1">
    <property type="nucleotide sequence ID" value="NZ_CP098023.1"/>
</dbReference>